<organism evidence="2 3">
    <name type="scientific">Aerophobetes bacterium</name>
    <dbReference type="NCBI Taxonomy" id="2030807"/>
    <lineage>
        <taxon>Bacteria</taxon>
        <taxon>Candidatus Aerophobota</taxon>
    </lineage>
</organism>
<dbReference type="Proteomes" id="UP000277457">
    <property type="component" value="Unassembled WGS sequence"/>
</dbReference>
<comment type="caution">
    <text evidence="2">The sequence shown here is derived from an EMBL/GenBank/DDBJ whole genome shotgun (WGS) entry which is preliminary data.</text>
</comment>
<dbReference type="InterPro" id="IPR002732">
    <property type="entry name" value="Hjc"/>
</dbReference>
<evidence type="ECO:0000256" key="1">
    <source>
        <dbReference type="ARBA" id="ARBA00029354"/>
    </source>
</evidence>
<gene>
    <name evidence="2" type="ORF">DRZ78_03055</name>
</gene>
<accession>A0A662D272</accession>
<evidence type="ECO:0000313" key="2">
    <source>
        <dbReference type="EMBL" id="RLE07390.1"/>
    </source>
</evidence>
<proteinExistence type="predicted"/>
<comment type="catalytic activity">
    <reaction evidence="1">
        <text>Endonucleolytic cleavage at a junction such as a reciprocal single-stranded crossover between two homologous DNA duplexes (Holliday junction).</text>
        <dbReference type="EC" id="3.1.21.10"/>
    </reaction>
</comment>
<dbReference type="SUPFAM" id="SSF52980">
    <property type="entry name" value="Restriction endonuclease-like"/>
    <property type="match status" value="1"/>
</dbReference>
<dbReference type="EMBL" id="QMPY01000098">
    <property type="protein sequence ID" value="RLE07390.1"/>
    <property type="molecule type" value="Genomic_DNA"/>
</dbReference>
<dbReference type="GO" id="GO:0003676">
    <property type="term" value="F:nucleic acid binding"/>
    <property type="evidence" value="ECO:0007669"/>
    <property type="project" value="InterPro"/>
</dbReference>
<name>A0A662D272_UNCAE</name>
<dbReference type="Pfam" id="PF01870">
    <property type="entry name" value="Hjc"/>
    <property type="match status" value="1"/>
</dbReference>
<protein>
    <recommendedName>
        <fullName evidence="4">Holliday junction resolvase</fullName>
    </recommendedName>
</protein>
<evidence type="ECO:0000313" key="3">
    <source>
        <dbReference type="Proteomes" id="UP000277457"/>
    </source>
</evidence>
<dbReference type="InterPro" id="IPR011856">
    <property type="entry name" value="tRNA_endonuc-like_dom_sf"/>
</dbReference>
<sequence>MATSYQRGYRLELKARKLLESSGFRVIRSAGSKGPFDLIAVSDNLVIFIQVKSEAYIPKAEKDELKAFPIPPWARKEVWWWKKEDRSFGRVIV</sequence>
<reference evidence="2 3" key="1">
    <citation type="submission" date="2018-06" db="EMBL/GenBank/DDBJ databases">
        <title>Extensive metabolic versatility and redundancy in microbially diverse, dynamic hydrothermal sediments.</title>
        <authorList>
            <person name="Dombrowski N."/>
            <person name="Teske A."/>
            <person name="Baker B.J."/>
        </authorList>
    </citation>
    <scope>NUCLEOTIDE SEQUENCE [LARGE SCALE GENOMIC DNA]</scope>
    <source>
        <strain evidence="2">B7_G13</strain>
    </source>
</reference>
<dbReference type="GO" id="GO:0008821">
    <property type="term" value="F:crossover junction DNA endonuclease activity"/>
    <property type="evidence" value="ECO:0007669"/>
    <property type="project" value="UniProtKB-EC"/>
</dbReference>
<dbReference type="Gene3D" id="3.40.1350.10">
    <property type="match status" value="1"/>
</dbReference>
<evidence type="ECO:0008006" key="4">
    <source>
        <dbReference type="Google" id="ProtNLM"/>
    </source>
</evidence>
<dbReference type="InterPro" id="IPR011335">
    <property type="entry name" value="Restrct_endonuc-II-like"/>
</dbReference>
<dbReference type="AlphaFoldDB" id="A0A662D272"/>